<name>A0A1S8TQE5_9CLOT</name>
<dbReference type="RefSeq" id="WP_158078719.1">
    <property type="nucleotide sequence ID" value="NZ_LZZM01000098.1"/>
</dbReference>
<evidence type="ECO:0000313" key="2">
    <source>
        <dbReference type="Proteomes" id="UP000190890"/>
    </source>
</evidence>
<dbReference type="AlphaFoldDB" id="A0A1S8TQE5"/>
<keyword evidence="2" id="KW-1185">Reference proteome</keyword>
<sequence>MENSKKVTSEEKLIALLKKISAKGHNAEVKQEKNGTWIVYDVKKERTQVG</sequence>
<evidence type="ECO:0000313" key="1">
    <source>
        <dbReference type="EMBL" id="OOM79822.1"/>
    </source>
</evidence>
<reference evidence="1 2" key="1">
    <citation type="submission" date="2016-05" db="EMBL/GenBank/DDBJ databases">
        <title>Microbial solvent formation.</title>
        <authorList>
            <person name="Poehlein A."/>
            <person name="Montoya Solano J.D."/>
            <person name="Flitsch S."/>
            <person name="Krabben P."/>
            <person name="Duerre P."/>
            <person name="Daniel R."/>
        </authorList>
    </citation>
    <scope>NUCLEOTIDE SEQUENCE [LARGE SCALE GENOMIC DNA]</scope>
    <source>
        <strain evidence="1 2">DSM 2619</strain>
    </source>
</reference>
<dbReference type="Proteomes" id="UP000190890">
    <property type="component" value="Unassembled WGS sequence"/>
</dbReference>
<accession>A0A1S8TQE5</accession>
<comment type="caution">
    <text evidence="1">The sequence shown here is derived from an EMBL/GenBank/DDBJ whole genome shotgun (WGS) entry which is preliminary data.</text>
</comment>
<gene>
    <name evidence="1" type="ORF">CLPUN_15030</name>
</gene>
<dbReference type="EMBL" id="LZZM01000098">
    <property type="protein sequence ID" value="OOM79822.1"/>
    <property type="molecule type" value="Genomic_DNA"/>
</dbReference>
<organism evidence="1 2">
    <name type="scientific">Clostridium puniceum</name>
    <dbReference type="NCBI Taxonomy" id="29367"/>
    <lineage>
        <taxon>Bacteria</taxon>
        <taxon>Bacillati</taxon>
        <taxon>Bacillota</taxon>
        <taxon>Clostridia</taxon>
        <taxon>Eubacteriales</taxon>
        <taxon>Clostridiaceae</taxon>
        <taxon>Clostridium</taxon>
    </lineage>
</organism>
<dbReference type="STRING" id="29367.CLPUN_15030"/>
<protein>
    <submittedName>
        <fullName evidence="1">Uncharacterized protein</fullName>
    </submittedName>
</protein>
<proteinExistence type="predicted"/>